<dbReference type="SUPFAM" id="SSF46785">
    <property type="entry name" value="Winged helix' DNA-binding domain"/>
    <property type="match status" value="1"/>
</dbReference>
<dbReference type="PANTHER" id="PTHR12585:SF55">
    <property type="entry name" value="SISTER CHROMATID COHESION 1 PROTEIN 3"/>
    <property type="match status" value="1"/>
</dbReference>
<dbReference type="InterPro" id="IPR006909">
    <property type="entry name" value="Rad21/Rec8_C_eu"/>
</dbReference>
<dbReference type="GO" id="GO:0007062">
    <property type="term" value="P:sister chromatid cohesion"/>
    <property type="evidence" value="ECO:0007669"/>
    <property type="project" value="InterPro"/>
</dbReference>
<dbReference type="OrthoDB" id="10071381at2759"/>
<proteinExistence type="inferred from homology"/>
<evidence type="ECO:0000259" key="9">
    <source>
        <dbReference type="Pfam" id="PF04825"/>
    </source>
</evidence>
<dbReference type="InterPro" id="IPR006910">
    <property type="entry name" value="Rad21_Rec8_N"/>
</dbReference>
<comment type="similarity">
    <text evidence="2">Belongs to the rad21 family.</text>
</comment>
<evidence type="ECO:0000256" key="6">
    <source>
        <dbReference type="ARBA" id="ARBA00064543"/>
    </source>
</evidence>
<name>A0A833VJD0_9POAL</name>
<evidence type="ECO:0000256" key="7">
    <source>
        <dbReference type="SAM" id="MobiDB-lite"/>
    </source>
</evidence>
<evidence type="ECO:0000256" key="1">
    <source>
        <dbReference type="ARBA" id="ARBA00004123"/>
    </source>
</evidence>
<dbReference type="PANTHER" id="PTHR12585">
    <property type="entry name" value="SCC1 / RAD21 FAMILY MEMBER"/>
    <property type="match status" value="1"/>
</dbReference>
<keyword evidence="3" id="KW-0498">Mitosis</keyword>
<dbReference type="Pfam" id="PF04824">
    <property type="entry name" value="Rad21_Rec8"/>
    <property type="match status" value="1"/>
</dbReference>
<keyword evidence="3" id="KW-0131">Cell cycle</keyword>
<dbReference type="Pfam" id="PF04825">
    <property type="entry name" value="Rad21_Rec8_N"/>
    <property type="match status" value="1"/>
</dbReference>
<feature type="domain" description="Rad21/Rec8-like protein N-terminal" evidence="9">
    <location>
        <begin position="1"/>
        <end position="101"/>
    </location>
</feature>
<dbReference type="EMBL" id="SWLB01000019">
    <property type="protein sequence ID" value="KAF3325829.1"/>
    <property type="molecule type" value="Genomic_DNA"/>
</dbReference>
<comment type="subunit">
    <text evidence="6">Component of the cohesin complex.</text>
</comment>
<gene>
    <name evidence="10" type="ORF">FCM35_KLT08909</name>
</gene>
<feature type="domain" description="Rad21/Rec8-like protein C-terminal eukaryotic" evidence="8">
    <location>
        <begin position="735"/>
        <end position="786"/>
    </location>
</feature>
<evidence type="ECO:0000313" key="10">
    <source>
        <dbReference type="EMBL" id="KAF3325829.1"/>
    </source>
</evidence>
<keyword evidence="4" id="KW-0159">Chromosome partition</keyword>
<evidence type="ECO:0000256" key="4">
    <source>
        <dbReference type="ARBA" id="ARBA00022829"/>
    </source>
</evidence>
<dbReference type="Gene3D" id="1.10.10.580">
    <property type="entry name" value="Structural maintenance of chromosome 1. Chain E"/>
    <property type="match status" value="1"/>
</dbReference>
<evidence type="ECO:0000256" key="3">
    <source>
        <dbReference type="ARBA" id="ARBA00022776"/>
    </source>
</evidence>
<dbReference type="InterPro" id="IPR039781">
    <property type="entry name" value="Rad21/Rec8-like"/>
</dbReference>
<dbReference type="AlphaFoldDB" id="A0A833VJD0"/>
<dbReference type="InterPro" id="IPR023093">
    <property type="entry name" value="ScpA-like_C"/>
</dbReference>
<dbReference type="GO" id="GO:0007059">
    <property type="term" value="P:chromosome segregation"/>
    <property type="evidence" value="ECO:0007669"/>
    <property type="project" value="UniProtKB-KW"/>
</dbReference>
<evidence type="ECO:0000259" key="8">
    <source>
        <dbReference type="Pfam" id="PF04824"/>
    </source>
</evidence>
<protein>
    <submittedName>
        <fullName evidence="10">Sister chromatid cohesion 1 protein 3</fullName>
    </submittedName>
</protein>
<keyword evidence="11" id="KW-1185">Reference proteome</keyword>
<accession>A0A833VJD0</accession>
<comment type="subcellular location">
    <subcellularLocation>
        <location evidence="1">Nucleus</location>
    </subcellularLocation>
</comment>
<dbReference type="GO" id="GO:0005634">
    <property type="term" value="C:nucleus"/>
    <property type="evidence" value="ECO:0007669"/>
    <property type="project" value="UniProtKB-SubCell"/>
</dbReference>
<evidence type="ECO:0000256" key="2">
    <source>
        <dbReference type="ARBA" id="ARBA00009870"/>
    </source>
</evidence>
<dbReference type="GO" id="GO:0003682">
    <property type="term" value="F:chromatin binding"/>
    <property type="evidence" value="ECO:0007669"/>
    <property type="project" value="TreeGrafter"/>
</dbReference>
<keyword evidence="3" id="KW-0132">Cell division</keyword>
<dbReference type="Proteomes" id="UP000623129">
    <property type="component" value="Unassembled WGS sequence"/>
</dbReference>
<feature type="region of interest" description="Disordered" evidence="7">
    <location>
        <begin position="633"/>
        <end position="658"/>
    </location>
</feature>
<sequence>MFYSPTILAKKSPLGTVWMAAHLERKIKKGQIEKINIAIYAEKLLFPEVPIALRLSAHLLLGLVRIFAWKVDYTFSDCNRLLTDIRTAIVNIKIDLPADANRALPQSVTLPSNFQLDGIDLDDLADDAEGLDGHQKTFTTTDFTAGGGENYVRFLIEENDSSSLSNHSIRGAEPMDDILPPCSDHMQELITNEKNTEAASGPTNLDEGESQFHDTMDNQFEHALNKNQDNPSENQSDEFHDILRGSQFDIPNENQCQDIPNENQSDAIPNENQFHDNISENLNRDSPIEQFRSLHPIPPLVGNSSTGATCQFSASPNNDCNAARDSFTPVELQLDASPEDIILVNQNVPRPSPQRGNDVPSPLSANIQQDAVEFAIAPSPPPVREKRKRKKMQFYFDRHIVLSNKKMKEQLKDTAVNMLIRKRRKLPSSPLDVWRYQRAHVKDQIFYQQLINWKFASLQEKRTYPPIINEEPDMHPPVGPTQQSPNHGISIEESFVNSPVGTMPQSPHHDMETVEERPIKSPAGPLYHSPNHEISIEEPSMAPPVAPPYGSPHYETYVDEPTINPSASPTQRSPIDFDAPPERFRCQHVKETIPAPSPPVDLGWRTPNSNNSLLNAPSNAFPTFEPEVLDNFRRSPPAKRTRPMSQSPWTPSHERDNFRTPPLHWSAEREDLNFLETPPSVKAKRARIEDGNLSPSVLLGDDSERRERNSWSARGMAKYLREHFPVVPNLEGQNGNISLNNILEEKPRKHCARMFFETLVLTSCEYIHVKQEEAYGDILITPRPRLTATKD</sequence>
<reference evidence="10" key="1">
    <citation type="submission" date="2020-01" db="EMBL/GenBank/DDBJ databases">
        <title>Genome sequence of Kobresia littledalei, the first chromosome-level genome in the family Cyperaceae.</title>
        <authorList>
            <person name="Qu G."/>
        </authorList>
    </citation>
    <scope>NUCLEOTIDE SEQUENCE</scope>
    <source>
        <strain evidence="10">C.B.Clarke</strain>
        <tissue evidence="10">Leaf</tissue>
    </source>
</reference>
<evidence type="ECO:0000256" key="5">
    <source>
        <dbReference type="ARBA" id="ARBA00023242"/>
    </source>
</evidence>
<dbReference type="GO" id="GO:0008278">
    <property type="term" value="C:cohesin complex"/>
    <property type="evidence" value="ECO:0007669"/>
    <property type="project" value="InterPro"/>
</dbReference>
<evidence type="ECO:0000313" key="11">
    <source>
        <dbReference type="Proteomes" id="UP000623129"/>
    </source>
</evidence>
<keyword evidence="5" id="KW-0539">Nucleus</keyword>
<comment type="caution">
    <text evidence="10">The sequence shown here is derived from an EMBL/GenBank/DDBJ whole genome shotgun (WGS) entry which is preliminary data.</text>
</comment>
<dbReference type="InterPro" id="IPR036390">
    <property type="entry name" value="WH_DNA-bd_sf"/>
</dbReference>
<dbReference type="FunFam" id="1.10.10.580:FF:000002">
    <property type="entry name" value="Sister chromatid cohesion 1 protein 4"/>
    <property type="match status" value="1"/>
</dbReference>
<organism evidence="10 11">
    <name type="scientific">Carex littledalei</name>
    <dbReference type="NCBI Taxonomy" id="544730"/>
    <lineage>
        <taxon>Eukaryota</taxon>
        <taxon>Viridiplantae</taxon>
        <taxon>Streptophyta</taxon>
        <taxon>Embryophyta</taxon>
        <taxon>Tracheophyta</taxon>
        <taxon>Spermatophyta</taxon>
        <taxon>Magnoliopsida</taxon>
        <taxon>Liliopsida</taxon>
        <taxon>Poales</taxon>
        <taxon>Cyperaceae</taxon>
        <taxon>Cyperoideae</taxon>
        <taxon>Cariceae</taxon>
        <taxon>Carex</taxon>
        <taxon>Carex subgen. Euthyceras</taxon>
    </lineage>
</organism>
<dbReference type="CDD" id="cd21793">
    <property type="entry name" value="Rad21_Rec8_M_AtSYN1-like"/>
    <property type="match status" value="1"/>
</dbReference>
<dbReference type="GO" id="GO:1990414">
    <property type="term" value="P:replication-born double-strand break repair via sister chromatid exchange"/>
    <property type="evidence" value="ECO:0007669"/>
    <property type="project" value="TreeGrafter"/>
</dbReference>